<feature type="compositionally biased region" description="Polar residues" evidence="1">
    <location>
        <begin position="271"/>
        <end position="291"/>
    </location>
</feature>
<feature type="region of interest" description="Disordered" evidence="1">
    <location>
        <begin position="148"/>
        <end position="291"/>
    </location>
</feature>
<sequence>MHTTRKTSSFPDARGPGLCTAWTLSTSPCLPKAAFQKVTPGRAVPSSPSSCPQPSSAPFGARPAWGLRGRAPSAKPGQHQEEWIPAETLPGGAPHPRGGLPQTQPHHGRPAPAVPVLPATGGPLRSLSGRDRTQAHSCWGAFRPRWHQQGRRHQDPLCSQLSHHGRQRNPIKSEPLPKPPASAPPSILVKPENSRNGSEKQVKTVRFQNYSPPPTKHHTSHPGSGKPEQPAAPKGPQPEAAASGPEMTVLFAHRSGCHSGQQTDLRRKSAFSKTTTPVPTASATQTVFPSK</sequence>
<evidence type="ECO:0000313" key="3">
    <source>
        <dbReference type="Proteomes" id="UP000314985"/>
    </source>
</evidence>
<dbReference type="Ensembl" id="ENSSSCT00070008147.1">
    <property type="protein sequence ID" value="ENSSSCP00070006703.1"/>
    <property type="gene ID" value="ENSSSCG00070004328.1"/>
</dbReference>
<evidence type="ECO:0000256" key="1">
    <source>
        <dbReference type="SAM" id="MobiDB-lite"/>
    </source>
</evidence>
<reference evidence="2" key="2">
    <citation type="submission" date="2025-08" db="UniProtKB">
        <authorList>
            <consortium name="Ensembl"/>
        </authorList>
    </citation>
    <scope>IDENTIFICATION</scope>
</reference>
<evidence type="ECO:0000313" key="2">
    <source>
        <dbReference type="Ensembl" id="ENSSSCP00070006703.1"/>
    </source>
</evidence>
<organism evidence="2 3">
    <name type="scientific">Sus scrofa</name>
    <name type="common">Pig</name>
    <dbReference type="NCBI Taxonomy" id="9823"/>
    <lineage>
        <taxon>Eukaryota</taxon>
        <taxon>Metazoa</taxon>
        <taxon>Chordata</taxon>
        <taxon>Craniata</taxon>
        <taxon>Vertebrata</taxon>
        <taxon>Euteleostomi</taxon>
        <taxon>Mammalia</taxon>
        <taxon>Eutheria</taxon>
        <taxon>Laurasiatheria</taxon>
        <taxon>Artiodactyla</taxon>
        <taxon>Suina</taxon>
        <taxon>Suidae</taxon>
        <taxon>Sus</taxon>
    </lineage>
</organism>
<proteinExistence type="predicted"/>
<feature type="region of interest" description="Disordered" evidence="1">
    <location>
        <begin position="39"/>
        <end position="131"/>
    </location>
</feature>
<protein>
    <submittedName>
        <fullName evidence="2">Uncharacterized protein</fullName>
    </submittedName>
</protein>
<feature type="compositionally biased region" description="Low complexity" evidence="1">
    <location>
        <begin position="45"/>
        <end position="58"/>
    </location>
</feature>
<name>A0A4X1SUM1_PIG</name>
<dbReference type="AlphaFoldDB" id="A0A4X1SUM1"/>
<accession>A0A4X1SUM1</accession>
<dbReference type="Proteomes" id="UP000314985">
    <property type="component" value="Chromosome 2"/>
</dbReference>
<reference evidence="2 3" key="1">
    <citation type="submission" date="2017-08" db="EMBL/GenBank/DDBJ databases">
        <title>USMARCv1.0.</title>
        <authorList>
            <person name="Hannum G.I."/>
            <person name="Koren S."/>
            <person name="Schroeder S.G."/>
            <person name="Chin S.C."/>
            <person name="Nonneman D.J."/>
            <person name="Becker S.A."/>
            <person name="Rosen B.D."/>
            <person name="Bickhart D.M."/>
            <person name="Putnam N.H."/>
            <person name="Green R.E."/>
            <person name="Tuggle C.K."/>
            <person name="Liu H."/>
            <person name="Rohrer G.A."/>
            <person name="Warr A."/>
            <person name="Hall R."/>
            <person name="Kim K."/>
            <person name="Hume D.A."/>
            <person name="Talbot R."/>
            <person name="Chow W."/>
            <person name="Howe K."/>
            <person name="Schwartz A.S."/>
            <person name="Watson M."/>
            <person name="Archibald A.L."/>
            <person name="Phillippy A.M."/>
            <person name="Smith T.P.L."/>
        </authorList>
    </citation>
    <scope>NUCLEOTIDE SEQUENCE [LARGE SCALE GENOMIC DNA]</scope>
</reference>